<dbReference type="PaxDb" id="65489-OBART07G14040.1"/>
<reference evidence="2" key="2">
    <citation type="submission" date="2015-03" db="UniProtKB">
        <authorList>
            <consortium name="EnsemblPlants"/>
        </authorList>
    </citation>
    <scope>IDENTIFICATION</scope>
</reference>
<evidence type="ECO:0000256" key="1">
    <source>
        <dbReference type="SAM" id="MobiDB-lite"/>
    </source>
</evidence>
<evidence type="ECO:0000313" key="3">
    <source>
        <dbReference type="Proteomes" id="UP000026960"/>
    </source>
</evidence>
<dbReference type="EnsemblPlants" id="OBART07G14040.1">
    <property type="protein sequence ID" value="OBART07G14040.1"/>
    <property type="gene ID" value="OBART07G14040"/>
</dbReference>
<name>A0A0D3GQW2_9ORYZ</name>
<dbReference type="Gramene" id="OBART07G14040.1">
    <property type="protein sequence ID" value="OBART07G14040.1"/>
    <property type="gene ID" value="OBART07G14040"/>
</dbReference>
<reference evidence="2" key="1">
    <citation type="journal article" date="2009" name="Rice">
        <title>De Novo Next Generation Sequencing of Plant Genomes.</title>
        <authorList>
            <person name="Rounsley S."/>
            <person name="Marri P.R."/>
            <person name="Yu Y."/>
            <person name="He R."/>
            <person name="Sisneros N."/>
            <person name="Goicoechea J.L."/>
            <person name="Lee S.J."/>
            <person name="Angelova A."/>
            <person name="Kudrna D."/>
            <person name="Luo M."/>
            <person name="Affourtit J."/>
            <person name="Desany B."/>
            <person name="Knight J."/>
            <person name="Niazi F."/>
            <person name="Egholm M."/>
            <person name="Wing R.A."/>
        </authorList>
    </citation>
    <scope>NUCLEOTIDE SEQUENCE [LARGE SCALE GENOMIC DNA]</scope>
    <source>
        <strain evidence="2">cv. IRGC 105608</strain>
    </source>
</reference>
<accession>A0A0D3GQW2</accession>
<keyword evidence="3" id="KW-1185">Reference proteome</keyword>
<dbReference type="Proteomes" id="UP000026960">
    <property type="component" value="Chromosome 7"/>
</dbReference>
<organism evidence="2">
    <name type="scientific">Oryza barthii</name>
    <dbReference type="NCBI Taxonomy" id="65489"/>
    <lineage>
        <taxon>Eukaryota</taxon>
        <taxon>Viridiplantae</taxon>
        <taxon>Streptophyta</taxon>
        <taxon>Embryophyta</taxon>
        <taxon>Tracheophyta</taxon>
        <taxon>Spermatophyta</taxon>
        <taxon>Magnoliopsida</taxon>
        <taxon>Liliopsida</taxon>
        <taxon>Poales</taxon>
        <taxon>Poaceae</taxon>
        <taxon>BOP clade</taxon>
        <taxon>Oryzoideae</taxon>
        <taxon>Oryzeae</taxon>
        <taxon>Oryzinae</taxon>
        <taxon>Oryza</taxon>
    </lineage>
</organism>
<dbReference type="AlphaFoldDB" id="A0A0D3GQW2"/>
<evidence type="ECO:0000313" key="2">
    <source>
        <dbReference type="EnsemblPlants" id="OBART07G14040.1"/>
    </source>
</evidence>
<proteinExistence type="predicted"/>
<sequence length="82" mass="8814">MALENILADRGRWRAHAPGGASVRARSCQRAGVGQWRGDKGEPTPIGSWTRAPPRGSNHMTGARDAFSKLDTSEHGTVNFSV</sequence>
<protein>
    <submittedName>
        <fullName evidence="2">Uncharacterized protein</fullName>
    </submittedName>
</protein>
<feature type="region of interest" description="Disordered" evidence="1">
    <location>
        <begin position="16"/>
        <end position="63"/>
    </location>
</feature>
<dbReference type="HOGENOM" id="CLU_2561956_0_0_1"/>